<dbReference type="Pfam" id="PF01048">
    <property type="entry name" value="PNP_UDP_1"/>
    <property type="match status" value="1"/>
</dbReference>
<organism evidence="3 4">
    <name type="scientific">Pseudoxanthomonas mexicana</name>
    <dbReference type="NCBI Taxonomy" id="128785"/>
    <lineage>
        <taxon>Bacteria</taxon>
        <taxon>Pseudomonadati</taxon>
        <taxon>Pseudomonadota</taxon>
        <taxon>Gammaproteobacteria</taxon>
        <taxon>Lysobacterales</taxon>
        <taxon>Lysobacteraceae</taxon>
        <taxon>Pseudoxanthomonas</taxon>
    </lineage>
</organism>
<dbReference type="GO" id="GO:0008782">
    <property type="term" value="F:adenosylhomocysteine nucleosidase activity"/>
    <property type="evidence" value="ECO:0007669"/>
    <property type="project" value="TreeGrafter"/>
</dbReference>
<gene>
    <name evidence="3" type="ORF">IAE60_01065</name>
</gene>
<name>A0A7G9TD94_PSEMX</name>
<proteinExistence type="predicted"/>
<dbReference type="GO" id="GO:0009116">
    <property type="term" value="P:nucleoside metabolic process"/>
    <property type="evidence" value="ECO:0007669"/>
    <property type="project" value="InterPro"/>
</dbReference>
<evidence type="ECO:0000313" key="3">
    <source>
        <dbReference type="EMBL" id="QNN78069.1"/>
    </source>
</evidence>
<dbReference type="GO" id="GO:0019284">
    <property type="term" value="P:L-methionine salvage from S-adenosylmethionine"/>
    <property type="evidence" value="ECO:0007669"/>
    <property type="project" value="TreeGrafter"/>
</dbReference>
<dbReference type="PROSITE" id="PS50110">
    <property type="entry name" value="RESPONSE_REGULATORY"/>
    <property type="match status" value="1"/>
</dbReference>
<dbReference type="SUPFAM" id="SSF52172">
    <property type="entry name" value="CheY-like"/>
    <property type="match status" value="1"/>
</dbReference>
<dbReference type="InterPro" id="IPR000845">
    <property type="entry name" value="Nucleoside_phosphorylase_d"/>
</dbReference>
<reference evidence="3 4" key="1">
    <citation type="submission" date="2020-08" db="EMBL/GenBank/DDBJ databases">
        <title>Streptomycin Non-resistant strain, P. mexicana.</title>
        <authorList>
            <person name="Ganesh-Kumar S."/>
            <person name="Zhe T."/>
            <person name="Yu Z."/>
            <person name="Min Y."/>
        </authorList>
    </citation>
    <scope>NUCLEOTIDE SEQUENCE [LARGE SCALE GENOMIC DNA]</scope>
    <source>
        <strain evidence="3 4">GTZY2</strain>
    </source>
</reference>
<dbReference type="Gene3D" id="3.40.50.1580">
    <property type="entry name" value="Nucleoside phosphorylase domain"/>
    <property type="match status" value="1"/>
</dbReference>
<dbReference type="InterPro" id="IPR011006">
    <property type="entry name" value="CheY-like_superfamily"/>
</dbReference>
<dbReference type="PANTHER" id="PTHR46832:SF1">
    <property type="entry name" value="5'-METHYLTHIOADENOSINE_S-ADENOSYLHOMOCYSTEINE NUCLEOSIDASE"/>
    <property type="match status" value="1"/>
</dbReference>
<dbReference type="InterPro" id="IPR001789">
    <property type="entry name" value="Sig_transdc_resp-reg_receiver"/>
</dbReference>
<keyword evidence="1" id="KW-0597">Phosphoprotein</keyword>
<dbReference type="GO" id="GO:0005829">
    <property type="term" value="C:cytosol"/>
    <property type="evidence" value="ECO:0007669"/>
    <property type="project" value="TreeGrafter"/>
</dbReference>
<evidence type="ECO:0000313" key="4">
    <source>
        <dbReference type="Proteomes" id="UP000515838"/>
    </source>
</evidence>
<evidence type="ECO:0000259" key="2">
    <source>
        <dbReference type="PROSITE" id="PS50110"/>
    </source>
</evidence>
<dbReference type="PANTHER" id="PTHR46832">
    <property type="entry name" value="5'-METHYLTHIOADENOSINE/S-ADENOSYLHOMOCYSTEINE NUCLEOSIDASE"/>
    <property type="match status" value="1"/>
</dbReference>
<dbReference type="Gene3D" id="3.40.50.2300">
    <property type="match status" value="1"/>
</dbReference>
<sequence length="406" mass="44815">MRVLIVDDNGRRVATIVKNLVERSALAYDDLVCIRSASEARQCLAKEKFDLMLLDLRIPGRIDEDADVAHSLQLLAEIDAGEDLLMPGKIVGMTAYDDAAEAAKQTFRESTWTLLPTSDFTDSWADTIVKCANYLKRERHQRDQEEESVDVLIVAALASEIDAIKSLDWSWGAWEPADDTVFISRGKFEANGKTFTVAAAHASRMGMVAAAVLTSKLVSILSPKICVMPGICAGLPERAEIGDVIFAECSWDYQSGKHAVDDDGGTVFHQDPHQISVDAKVIARIDQLAKDAASLRGIWDKWPNKPKNPYEVKRGPMACGSAVLANSDYVGWIQKQNRKIRAIEMESYGFLHAISEANEPRPTAIVAKSVCDFADNLKGDDHQAYACYTSARTVGLFLERYADDLR</sequence>
<dbReference type="Proteomes" id="UP000515838">
    <property type="component" value="Chromosome"/>
</dbReference>
<dbReference type="SUPFAM" id="SSF53167">
    <property type="entry name" value="Purine and uridine phosphorylases"/>
    <property type="match status" value="1"/>
</dbReference>
<dbReference type="AlphaFoldDB" id="A0A7G9TD94"/>
<evidence type="ECO:0000256" key="1">
    <source>
        <dbReference type="PROSITE-ProRule" id="PRU00169"/>
    </source>
</evidence>
<protein>
    <recommendedName>
        <fullName evidence="2">Response regulatory domain-containing protein</fullName>
    </recommendedName>
</protein>
<accession>A0A7G9TD94</accession>
<dbReference type="GO" id="GO:0000160">
    <property type="term" value="P:phosphorelay signal transduction system"/>
    <property type="evidence" value="ECO:0007669"/>
    <property type="project" value="InterPro"/>
</dbReference>
<feature type="modified residue" description="4-aspartylphosphate" evidence="1">
    <location>
        <position position="55"/>
    </location>
</feature>
<dbReference type="GO" id="GO:0008930">
    <property type="term" value="F:methylthioadenosine nucleosidase activity"/>
    <property type="evidence" value="ECO:0007669"/>
    <property type="project" value="TreeGrafter"/>
</dbReference>
<dbReference type="GeneID" id="81469533"/>
<dbReference type="EMBL" id="CP060731">
    <property type="protein sequence ID" value="QNN78069.1"/>
    <property type="molecule type" value="Genomic_DNA"/>
</dbReference>
<feature type="domain" description="Response regulatory" evidence="2">
    <location>
        <begin position="2"/>
        <end position="130"/>
    </location>
</feature>
<dbReference type="InterPro" id="IPR035994">
    <property type="entry name" value="Nucleoside_phosphorylase_sf"/>
</dbReference>
<dbReference type="RefSeq" id="WP_187573538.1">
    <property type="nucleotide sequence ID" value="NZ_CP060731.1"/>
</dbReference>